<reference evidence="8" key="1">
    <citation type="submission" date="2022-12" db="EMBL/GenBank/DDBJ databases">
        <title>Draft genome assemblies for two species of Escallonia (Escalloniales).</title>
        <authorList>
            <person name="Chanderbali A."/>
            <person name="Dervinis C."/>
            <person name="Anghel I."/>
            <person name="Soltis D."/>
            <person name="Soltis P."/>
            <person name="Zapata F."/>
        </authorList>
    </citation>
    <scope>NUCLEOTIDE SEQUENCE</scope>
    <source>
        <strain evidence="8">UCBG92.1500</strain>
        <tissue evidence="8">Leaf</tissue>
    </source>
</reference>
<feature type="region of interest" description="Disordered" evidence="5">
    <location>
        <begin position="1"/>
        <end position="36"/>
    </location>
</feature>
<dbReference type="PANTHER" id="PTHR31234">
    <property type="entry name" value="LATE EMBRYOGENESIS ABUNDANT (LEA) HYDROXYPROLINE-RICH GLYCOPROTEIN FAMILY"/>
    <property type="match status" value="1"/>
</dbReference>
<comment type="subcellular location">
    <subcellularLocation>
        <location evidence="1">Membrane</location>
        <topology evidence="1">Single-pass membrane protein</topology>
    </subcellularLocation>
</comment>
<accession>A0AA88RSA7</accession>
<dbReference type="GO" id="GO:0016020">
    <property type="term" value="C:membrane"/>
    <property type="evidence" value="ECO:0007669"/>
    <property type="project" value="UniProtKB-SubCell"/>
</dbReference>
<feature type="domain" description="Late embryogenesis abundant protein LEA-2 subgroup" evidence="7">
    <location>
        <begin position="99"/>
        <end position="195"/>
    </location>
</feature>
<evidence type="ECO:0000313" key="9">
    <source>
        <dbReference type="Proteomes" id="UP001187471"/>
    </source>
</evidence>
<evidence type="ECO:0000256" key="4">
    <source>
        <dbReference type="ARBA" id="ARBA00023136"/>
    </source>
</evidence>
<sequence length="218" mass="24163">MAEENQNTPLAPPGIYQRSDEESATTTMKPGGSRHKKSNKCVVYFLAAVVVQSAFMLIFASIVFRVTKPDVKLRSVEIKDLQSGTPQSPSLNMTMLAEVTVQNKNFGRFEYYNSVVSVWFGNVTISDRSIDGGRVKSRKTNVIDVAVAVRADGQLLSESDRNISTDFSKELVQLSIGAELRGKVHVMKILKKSIRAQLMNCTMNLNLTSKAIQDLLCR</sequence>
<keyword evidence="2 6" id="KW-0812">Transmembrane</keyword>
<dbReference type="InterPro" id="IPR004864">
    <property type="entry name" value="LEA_2"/>
</dbReference>
<comment type="caution">
    <text evidence="8">The sequence shown here is derived from an EMBL/GenBank/DDBJ whole genome shotgun (WGS) entry which is preliminary data.</text>
</comment>
<dbReference type="Proteomes" id="UP001187471">
    <property type="component" value="Unassembled WGS sequence"/>
</dbReference>
<feature type="transmembrane region" description="Helical" evidence="6">
    <location>
        <begin position="42"/>
        <end position="64"/>
    </location>
</feature>
<keyword evidence="9" id="KW-1185">Reference proteome</keyword>
<evidence type="ECO:0000256" key="2">
    <source>
        <dbReference type="ARBA" id="ARBA00022692"/>
    </source>
</evidence>
<dbReference type="EMBL" id="JAVXUO010001220">
    <property type="protein sequence ID" value="KAK2984596.1"/>
    <property type="molecule type" value="Genomic_DNA"/>
</dbReference>
<dbReference type="SUPFAM" id="SSF117070">
    <property type="entry name" value="LEA14-like"/>
    <property type="match status" value="1"/>
</dbReference>
<proteinExistence type="predicted"/>
<evidence type="ECO:0000256" key="1">
    <source>
        <dbReference type="ARBA" id="ARBA00004167"/>
    </source>
</evidence>
<evidence type="ECO:0000256" key="6">
    <source>
        <dbReference type="SAM" id="Phobius"/>
    </source>
</evidence>
<keyword evidence="4 6" id="KW-0472">Membrane</keyword>
<dbReference type="PANTHER" id="PTHR31234:SF2">
    <property type="entry name" value="OS05G0199100 PROTEIN"/>
    <property type="match status" value="1"/>
</dbReference>
<dbReference type="InterPro" id="IPR044839">
    <property type="entry name" value="NDR1-like"/>
</dbReference>
<dbReference type="AlphaFoldDB" id="A0AA88RSA7"/>
<evidence type="ECO:0000256" key="5">
    <source>
        <dbReference type="SAM" id="MobiDB-lite"/>
    </source>
</evidence>
<name>A0AA88RSA7_9ASTE</name>
<evidence type="ECO:0000256" key="3">
    <source>
        <dbReference type="ARBA" id="ARBA00022989"/>
    </source>
</evidence>
<organism evidence="8 9">
    <name type="scientific">Escallonia rubra</name>
    <dbReference type="NCBI Taxonomy" id="112253"/>
    <lineage>
        <taxon>Eukaryota</taxon>
        <taxon>Viridiplantae</taxon>
        <taxon>Streptophyta</taxon>
        <taxon>Embryophyta</taxon>
        <taxon>Tracheophyta</taxon>
        <taxon>Spermatophyta</taxon>
        <taxon>Magnoliopsida</taxon>
        <taxon>eudicotyledons</taxon>
        <taxon>Gunneridae</taxon>
        <taxon>Pentapetalae</taxon>
        <taxon>asterids</taxon>
        <taxon>campanulids</taxon>
        <taxon>Escalloniales</taxon>
        <taxon>Escalloniaceae</taxon>
        <taxon>Escallonia</taxon>
    </lineage>
</organism>
<dbReference type="GO" id="GO:0098542">
    <property type="term" value="P:defense response to other organism"/>
    <property type="evidence" value="ECO:0007669"/>
    <property type="project" value="InterPro"/>
</dbReference>
<gene>
    <name evidence="8" type="ORF">RJ640_018974</name>
</gene>
<evidence type="ECO:0000313" key="8">
    <source>
        <dbReference type="EMBL" id="KAK2984596.1"/>
    </source>
</evidence>
<protein>
    <recommendedName>
        <fullName evidence="7">Late embryogenesis abundant protein LEA-2 subgroup domain-containing protein</fullName>
    </recommendedName>
</protein>
<dbReference type="Pfam" id="PF03168">
    <property type="entry name" value="LEA_2"/>
    <property type="match status" value="1"/>
</dbReference>
<keyword evidence="3 6" id="KW-1133">Transmembrane helix</keyword>
<evidence type="ECO:0000259" key="7">
    <source>
        <dbReference type="Pfam" id="PF03168"/>
    </source>
</evidence>